<evidence type="ECO:0000313" key="2">
    <source>
        <dbReference type="Proteomes" id="UP000305067"/>
    </source>
</evidence>
<name>A0A5C3Q9R0_9AGAR</name>
<dbReference type="AlphaFoldDB" id="A0A5C3Q9R0"/>
<protein>
    <submittedName>
        <fullName evidence="1">Uncharacterized protein</fullName>
    </submittedName>
</protein>
<dbReference type="Proteomes" id="UP000305067">
    <property type="component" value="Unassembled WGS sequence"/>
</dbReference>
<sequence>MHSNLIRSTEHRISYTPPSLANSSPSLLLLNPQMFLRLIQHREALSMRLHPRIVCVFHDARAFVLQGLARVQPTRRRRRPRSTRARHPTSTRKARIGLALRVRGGGAICCTADTAVGDPAVVAGELRGVGLETSVCLGVEGLAVCSGHYGRCCDLGNWLRLR</sequence>
<evidence type="ECO:0000313" key="1">
    <source>
        <dbReference type="EMBL" id="TFK97917.1"/>
    </source>
</evidence>
<reference evidence="1 2" key="1">
    <citation type="journal article" date="2019" name="Nat. Ecol. Evol.">
        <title>Megaphylogeny resolves global patterns of mushroom evolution.</title>
        <authorList>
            <person name="Varga T."/>
            <person name="Krizsan K."/>
            <person name="Foldi C."/>
            <person name="Dima B."/>
            <person name="Sanchez-Garcia M."/>
            <person name="Sanchez-Ramirez S."/>
            <person name="Szollosi G.J."/>
            <person name="Szarkandi J.G."/>
            <person name="Papp V."/>
            <person name="Albert L."/>
            <person name="Andreopoulos W."/>
            <person name="Angelini C."/>
            <person name="Antonin V."/>
            <person name="Barry K.W."/>
            <person name="Bougher N.L."/>
            <person name="Buchanan P."/>
            <person name="Buyck B."/>
            <person name="Bense V."/>
            <person name="Catcheside P."/>
            <person name="Chovatia M."/>
            <person name="Cooper J."/>
            <person name="Damon W."/>
            <person name="Desjardin D."/>
            <person name="Finy P."/>
            <person name="Geml J."/>
            <person name="Haridas S."/>
            <person name="Hughes K."/>
            <person name="Justo A."/>
            <person name="Karasinski D."/>
            <person name="Kautmanova I."/>
            <person name="Kiss B."/>
            <person name="Kocsube S."/>
            <person name="Kotiranta H."/>
            <person name="LaButti K.M."/>
            <person name="Lechner B.E."/>
            <person name="Liimatainen K."/>
            <person name="Lipzen A."/>
            <person name="Lukacs Z."/>
            <person name="Mihaltcheva S."/>
            <person name="Morgado L.N."/>
            <person name="Niskanen T."/>
            <person name="Noordeloos M.E."/>
            <person name="Ohm R.A."/>
            <person name="Ortiz-Santana B."/>
            <person name="Ovrebo C."/>
            <person name="Racz N."/>
            <person name="Riley R."/>
            <person name="Savchenko A."/>
            <person name="Shiryaev A."/>
            <person name="Soop K."/>
            <person name="Spirin V."/>
            <person name="Szebenyi C."/>
            <person name="Tomsovsky M."/>
            <person name="Tulloss R.E."/>
            <person name="Uehling J."/>
            <person name="Grigoriev I.V."/>
            <person name="Vagvolgyi C."/>
            <person name="Papp T."/>
            <person name="Martin F.M."/>
            <person name="Miettinen O."/>
            <person name="Hibbett D.S."/>
            <person name="Nagy L.G."/>
        </authorList>
    </citation>
    <scope>NUCLEOTIDE SEQUENCE [LARGE SCALE GENOMIC DNA]</scope>
    <source>
        <strain evidence="1 2">CBS 309.79</strain>
    </source>
</reference>
<keyword evidence="2" id="KW-1185">Reference proteome</keyword>
<accession>A0A5C3Q9R0</accession>
<dbReference type="EMBL" id="ML178843">
    <property type="protein sequence ID" value="TFK97917.1"/>
    <property type="molecule type" value="Genomic_DNA"/>
</dbReference>
<gene>
    <name evidence="1" type="ORF">BDV98DRAFT_573628</name>
</gene>
<proteinExistence type="predicted"/>
<organism evidence="1 2">
    <name type="scientific">Pterulicium gracile</name>
    <dbReference type="NCBI Taxonomy" id="1884261"/>
    <lineage>
        <taxon>Eukaryota</taxon>
        <taxon>Fungi</taxon>
        <taxon>Dikarya</taxon>
        <taxon>Basidiomycota</taxon>
        <taxon>Agaricomycotina</taxon>
        <taxon>Agaricomycetes</taxon>
        <taxon>Agaricomycetidae</taxon>
        <taxon>Agaricales</taxon>
        <taxon>Pleurotineae</taxon>
        <taxon>Pterulaceae</taxon>
        <taxon>Pterulicium</taxon>
    </lineage>
</organism>